<proteinExistence type="predicted"/>
<dbReference type="Proteomes" id="UP000481861">
    <property type="component" value="Unassembled WGS sequence"/>
</dbReference>
<protein>
    <submittedName>
        <fullName evidence="2">Uncharacterized protein</fullName>
    </submittedName>
</protein>
<feature type="chain" id="PRO_5028830665" evidence="1">
    <location>
        <begin position="19"/>
        <end position="74"/>
    </location>
</feature>
<evidence type="ECO:0000313" key="3">
    <source>
        <dbReference type="Proteomes" id="UP000481861"/>
    </source>
</evidence>
<dbReference type="EMBL" id="JAADJZ010000021">
    <property type="protein sequence ID" value="KAF2867816.1"/>
    <property type="molecule type" value="Genomic_DNA"/>
</dbReference>
<feature type="signal peptide" evidence="1">
    <location>
        <begin position="1"/>
        <end position="18"/>
    </location>
</feature>
<comment type="caution">
    <text evidence="2">The sequence shown here is derived from an EMBL/GenBank/DDBJ whole genome shotgun (WGS) entry which is preliminary data.</text>
</comment>
<accession>A0A7C8M3L6</accession>
<reference evidence="2 3" key="1">
    <citation type="submission" date="2020-01" db="EMBL/GenBank/DDBJ databases">
        <authorList>
            <consortium name="DOE Joint Genome Institute"/>
            <person name="Haridas S."/>
            <person name="Albert R."/>
            <person name="Binder M."/>
            <person name="Bloem J."/>
            <person name="Labutti K."/>
            <person name="Salamov A."/>
            <person name="Andreopoulos B."/>
            <person name="Baker S.E."/>
            <person name="Barry K."/>
            <person name="Bills G."/>
            <person name="Bluhm B.H."/>
            <person name="Cannon C."/>
            <person name="Castanera R."/>
            <person name="Culley D.E."/>
            <person name="Daum C."/>
            <person name="Ezra D."/>
            <person name="Gonzalez J.B."/>
            <person name="Henrissat B."/>
            <person name="Kuo A."/>
            <person name="Liang C."/>
            <person name="Lipzen A."/>
            <person name="Lutzoni F."/>
            <person name="Magnuson J."/>
            <person name="Mondo S."/>
            <person name="Nolan M."/>
            <person name="Ohm R."/>
            <person name="Pangilinan J."/>
            <person name="Park H.-J.H."/>
            <person name="Ramirez L."/>
            <person name="Alfaro M."/>
            <person name="Sun H."/>
            <person name="Tritt A."/>
            <person name="Yoshinaga Y."/>
            <person name="Zwiers L.-H.L."/>
            <person name="Turgeon B.G."/>
            <person name="Goodwin S.B."/>
            <person name="Spatafora J.W."/>
            <person name="Crous P.W."/>
            <person name="Grigoriev I.V."/>
        </authorList>
    </citation>
    <scope>NUCLEOTIDE SEQUENCE [LARGE SCALE GENOMIC DNA]</scope>
    <source>
        <strain evidence="2 3">CBS 611.86</strain>
    </source>
</reference>
<dbReference type="AlphaFoldDB" id="A0A7C8M3L6"/>
<name>A0A7C8M3L6_9PLEO</name>
<gene>
    <name evidence="2" type="ORF">BDV95DRAFT_162460</name>
</gene>
<sequence length="74" mass="8189">MLSSFFLVATLLVVTVFGATIIPGTSSAKYQTHSKDQEILNDGPSKQKFVAPIVVRRQGLFWCHVTDFASFKVI</sequence>
<evidence type="ECO:0000256" key="1">
    <source>
        <dbReference type="SAM" id="SignalP"/>
    </source>
</evidence>
<evidence type="ECO:0000313" key="2">
    <source>
        <dbReference type="EMBL" id="KAF2867816.1"/>
    </source>
</evidence>
<organism evidence="2 3">
    <name type="scientific">Massariosphaeria phaeospora</name>
    <dbReference type="NCBI Taxonomy" id="100035"/>
    <lineage>
        <taxon>Eukaryota</taxon>
        <taxon>Fungi</taxon>
        <taxon>Dikarya</taxon>
        <taxon>Ascomycota</taxon>
        <taxon>Pezizomycotina</taxon>
        <taxon>Dothideomycetes</taxon>
        <taxon>Pleosporomycetidae</taxon>
        <taxon>Pleosporales</taxon>
        <taxon>Pleosporales incertae sedis</taxon>
        <taxon>Massariosphaeria</taxon>
    </lineage>
</organism>
<keyword evidence="3" id="KW-1185">Reference proteome</keyword>
<keyword evidence="1" id="KW-0732">Signal</keyword>